<protein>
    <submittedName>
        <fullName evidence="4">Syntaxin 2</fullName>
    </submittedName>
</protein>
<dbReference type="CDD" id="cd00179">
    <property type="entry name" value="SynN"/>
    <property type="match status" value="1"/>
</dbReference>
<dbReference type="GO" id="GO:0006886">
    <property type="term" value="P:intracellular protein transport"/>
    <property type="evidence" value="ECO:0007669"/>
    <property type="project" value="TreeGrafter"/>
</dbReference>
<feature type="domain" description="T-SNARE coiled-coil homology" evidence="3">
    <location>
        <begin position="168"/>
        <end position="230"/>
    </location>
</feature>
<dbReference type="GO" id="GO:0031201">
    <property type="term" value="C:SNARE complex"/>
    <property type="evidence" value="ECO:0007669"/>
    <property type="project" value="TreeGrafter"/>
</dbReference>
<dbReference type="GO" id="GO:0031629">
    <property type="term" value="P:synaptic vesicle fusion to presynaptic active zone membrane"/>
    <property type="evidence" value="ECO:0007669"/>
    <property type="project" value="TreeGrafter"/>
</dbReference>
<comment type="similarity">
    <text evidence="1">Belongs to the syntaxin family.</text>
</comment>
<evidence type="ECO:0000259" key="3">
    <source>
        <dbReference type="PROSITE" id="PS50192"/>
    </source>
</evidence>
<dbReference type="PROSITE" id="PS50192">
    <property type="entry name" value="T_SNARE"/>
    <property type="match status" value="1"/>
</dbReference>
<proteinExistence type="inferred from homology"/>
<dbReference type="InterPro" id="IPR006011">
    <property type="entry name" value="Syntaxin_N"/>
</dbReference>
<evidence type="ECO:0000313" key="4">
    <source>
        <dbReference type="Ensembl" id="ENSONIP00000042903.1"/>
    </source>
</evidence>
<dbReference type="Ensembl" id="ENSONIT00000070511.1">
    <property type="protein sequence ID" value="ENSONIP00000042903.1"/>
    <property type="gene ID" value="ENSONIG00000043217.1"/>
</dbReference>
<dbReference type="InterPro" id="IPR045242">
    <property type="entry name" value="Syntaxin"/>
</dbReference>
<dbReference type="InterPro" id="IPR000727">
    <property type="entry name" value="T_SNARE_dom"/>
</dbReference>
<dbReference type="InterPro" id="IPR010989">
    <property type="entry name" value="SNARE"/>
</dbReference>
<dbReference type="GO" id="GO:0048278">
    <property type="term" value="P:vesicle docking"/>
    <property type="evidence" value="ECO:0007669"/>
    <property type="project" value="TreeGrafter"/>
</dbReference>
<dbReference type="PANTHER" id="PTHR19957">
    <property type="entry name" value="SYNTAXIN"/>
    <property type="match status" value="1"/>
</dbReference>
<evidence type="ECO:0000313" key="5">
    <source>
        <dbReference type="Proteomes" id="UP000005207"/>
    </source>
</evidence>
<organism evidence="4 5">
    <name type="scientific">Oreochromis niloticus</name>
    <name type="common">Nile tilapia</name>
    <name type="synonym">Tilapia nilotica</name>
    <dbReference type="NCBI Taxonomy" id="8128"/>
    <lineage>
        <taxon>Eukaryota</taxon>
        <taxon>Metazoa</taxon>
        <taxon>Chordata</taxon>
        <taxon>Craniata</taxon>
        <taxon>Vertebrata</taxon>
        <taxon>Euteleostomi</taxon>
        <taxon>Actinopterygii</taxon>
        <taxon>Neopterygii</taxon>
        <taxon>Teleostei</taxon>
        <taxon>Neoteleostei</taxon>
        <taxon>Acanthomorphata</taxon>
        <taxon>Ovalentaria</taxon>
        <taxon>Cichlomorphae</taxon>
        <taxon>Cichliformes</taxon>
        <taxon>Cichlidae</taxon>
        <taxon>African cichlids</taxon>
        <taxon>Pseudocrenilabrinae</taxon>
        <taxon>Oreochromini</taxon>
        <taxon>Oreochromis</taxon>
    </lineage>
</organism>
<dbReference type="InParanoid" id="A0A669C558"/>
<dbReference type="GO" id="GO:0000149">
    <property type="term" value="F:SNARE binding"/>
    <property type="evidence" value="ECO:0007669"/>
    <property type="project" value="TreeGrafter"/>
</dbReference>
<dbReference type="GeneTree" id="ENSGT01030000234627"/>
<reference evidence="5" key="1">
    <citation type="submission" date="2012-01" db="EMBL/GenBank/DDBJ databases">
        <title>The Genome Sequence of Oreochromis niloticus (Nile Tilapia).</title>
        <authorList>
            <consortium name="Broad Institute Genome Assembly Team"/>
            <consortium name="Broad Institute Sequencing Platform"/>
            <person name="Di Palma F."/>
            <person name="Johnson J."/>
            <person name="Lander E.S."/>
            <person name="Lindblad-Toh K."/>
        </authorList>
    </citation>
    <scope>NUCLEOTIDE SEQUENCE [LARGE SCALE GENOMIC DNA]</scope>
</reference>
<dbReference type="GO" id="GO:0005484">
    <property type="term" value="F:SNAP receptor activity"/>
    <property type="evidence" value="ECO:0007669"/>
    <property type="project" value="TreeGrafter"/>
</dbReference>
<dbReference type="Gene3D" id="1.20.58.70">
    <property type="match status" value="1"/>
</dbReference>
<gene>
    <name evidence="4" type="primary">STX2</name>
</gene>
<accession>A0A669C558</accession>
<keyword evidence="2" id="KW-0175">Coiled coil</keyword>
<evidence type="ECO:0000256" key="2">
    <source>
        <dbReference type="ARBA" id="ARBA00023054"/>
    </source>
</evidence>
<reference evidence="4" key="3">
    <citation type="submission" date="2025-09" db="UniProtKB">
        <authorList>
            <consortium name="Ensembl"/>
        </authorList>
    </citation>
    <scope>IDENTIFICATION</scope>
</reference>
<dbReference type="Pfam" id="PF00804">
    <property type="entry name" value="Syntaxin"/>
    <property type="match status" value="1"/>
</dbReference>
<dbReference type="SMART" id="SM00397">
    <property type="entry name" value="t_SNARE"/>
    <property type="match status" value="1"/>
</dbReference>
<dbReference type="GO" id="GO:0048787">
    <property type="term" value="C:presynaptic active zone membrane"/>
    <property type="evidence" value="ECO:0007669"/>
    <property type="project" value="TreeGrafter"/>
</dbReference>
<keyword evidence="5" id="KW-1185">Reference proteome</keyword>
<dbReference type="PANTHER" id="PTHR19957:SF36">
    <property type="entry name" value="SYNTAXIN-2"/>
    <property type="match status" value="1"/>
</dbReference>
<name>A0A669C558_ORENI</name>
<dbReference type="GO" id="GO:0008021">
    <property type="term" value="C:synaptic vesicle"/>
    <property type="evidence" value="ECO:0007669"/>
    <property type="project" value="TreeGrafter"/>
</dbReference>
<dbReference type="AlphaFoldDB" id="A0A669C558"/>
<reference evidence="4" key="2">
    <citation type="submission" date="2025-08" db="UniProtKB">
        <authorList>
            <consortium name="Ensembl"/>
        </authorList>
    </citation>
    <scope>IDENTIFICATION</scope>
</reference>
<dbReference type="FunFam" id="1.20.58.70:FF:000011">
    <property type="entry name" value="Syntaxin 4"/>
    <property type="match status" value="1"/>
</dbReference>
<dbReference type="SMART" id="SM00503">
    <property type="entry name" value="SynN"/>
    <property type="match status" value="1"/>
</dbReference>
<dbReference type="SUPFAM" id="SSF47661">
    <property type="entry name" value="t-snare proteins"/>
    <property type="match status" value="1"/>
</dbReference>
<dbReference type="Proteomes" id="UP000005207">
    <property type="component" value="Linkage group LG7"/>
</dbReference>
<dbReference type="Gene3D" id="1.20.5.110">
    <property type="match status" value="1"/>
</dbReference>
<evidence type="ECO:0000256" key="1">
    <source>
        <dbReference type="ARBA" id="ARBA00009063"/>
    </source>
</evidence>
<dbReference type="OMA" id="REIMIEF"/>
<sequence length="259" mass="29894">MDEMTATKDMEDFFKTVGEVRGLIEKISCQAEDVERRQAAILAFPSQDKRNKDELELLSNETKKNAKLIKARLKSMQKPGDETGATVAQRIRNNQHSYLTRWFAEVMKGYHEAQISFREKCKAKIQRQLEIVNKSTTDKEMEEMLERNNLAIFISDITSDSQISSQALTEIELRHQEILCLESSIKELHEIFVDTAMLLELQGELINNIERNVTTAAEYVDRSKEETSRAVDYKKNPYKITFRPNFLKSLKKNSAPDPV</sequence>